<keyword evidence="2" id="KW-0472">Membrane</keyword>
<feature type="transmembrane region" description="Helical" evidence="2">
    <location>
        <begin position="439"/>
        <end position="457"/>
    </location>
</feature>
<proteinExistence type="predicted"/>
<feature type="transmembrane region" description="Helical" evidence="2">
    <location>
        <begin position="241"/>
        <end position="270"/>
    </location>
</feature>
<evidence type="ECO:0000256" key="1">
    <source>
        <dbReference type="SAM" id="MobiDB-lite"/>
    </source>
</evidence>
<keyword evidence="2" id="KW-0812">Transmembrane</keyword>
<evidence type="ECO:0000256" key="2">
    <source>
        <dbReference type="SAM" id="Phobius"/>
    </source>
</evidence>
<accession>A0ABP4A8U3</accession>
<dbReference type="PIRSF" id="PIRSF026631">
    <property type="entry name" value="UCP026631"/>
    <property type="match status" value="1"/>
</dbReference>
<evidence type="ECO:0000313" key="5">
    <source>
        <dbReference type="Proteomes" id="UP001501578"/>
    </source>
</evidence>
<name>A0ABP4A8U3_9ACTN</name>
<organism evidence="4 5">
    <name type="scientific">Nonomuraea longicatena</name>
    <dbReference type="NCBI Taxonomy" id="83682"/>
    <lineage>
        <taxon>Bacteria</taxon>
        <taxon>Bacillati</taxon>
        <taxon>Actinomycetota</taxon>
        <taxon>Actinomycetes</taxon>
        <taxon>Streptosporangiales</taxon>
        <taxon>Streptosporangiaceae</taxon>
        <taxon>Nonomuraea</taxon>
    </lineage>
</organism>
<dbReference type="Proteomes" id="UP001501578">
    <property type="component" value="Unassembled WGS sequence"/>
</dbReference>
<dbReference type="RefSeq" id="WP_343951177.1">
    <property type="nucleotide sequence ID" value="NZ_BAAAHQ010000017.1"/>
</dbReference>
<dbReference type="PANTHER" id="PTHR34473">
    <property type="entry name" value="UPF0699 TRANSMEMBRANE PROTEIN YDBS"/>
    <property type="match status" value="1"/>
</dbReference>
<dbReference type="InterPro" id="IPR005182">
    <property type="entry name" value="YdbS-like_PH"/>
</dbReference>
<sequence>MNPAVEEVREDDGWRTLCRRSLAASAVMSLGLAVPAAFFLGRALVERGWSPLSVAALVAGLAVLVVCGVSAFDYVRLRTTRWRLTGERLEVRSGFVERHHRSVPRERVRSVDITADPVRRVFGLAVVKVGTGEQAGGQSELSLDPLLRTDAEALRRLLLDGELSAGVSPDTSPGASLGAQDPAVARLDWSWARFAPLTVWSFVGGAILLGAGYKALGLFGLDETVEERLGPAWDWAIEHPWTAVPAVLLVNVLVGLLGAVIHFAAAWGGYRLEREPGRLRLRRGLLTTRSLTLEERRLRGVEVAEPLLLRLGGGARVKAVATGLGKTDDEENEDVAALSPPMPREHAWRVASAVAFARPEAGVTVARPDAGGASPRPGADDAFARPLADGAAPAGPRLTPHPRAARGRRIRWALSWVALVAAAVAALDLMYAWMPAWAWAAPAALLPVALLLALDAYRGLGHTLTAGHLVARSGSAVRSTLALERAGVVGWTVRGSYFQRRAGLLTLTATTAAGRGHLRVHDIGQDAGLTLAAQAVPGLLEPFVTRRADASG</sequence>
<dbReference type="InterPro" id="IPR014529">
    <property type="entry name" value="UCP026631"/>
</dbReference>
<protein>
    <recommendedName>
        <fullName evidence="3">YdbS-like PH domain-containing protein</fullName>
    </recommendedName>
</protein>
<feature type="transmembrane region" description="Helical" evidence="2">
    <location>
        <begin position="52"/>
        <end position="75"/>
    </location>
</feature>
<feature type="transmembrane region" description="Helical" evidence="2">
    <location>
        <begin position="413"/>
        <end position="433"/>
    </location>
</feature>
<gene>
    <name evidence="4" type="ORF">GCM10009560_37560</name>
</gene>
<dbReference type="Pfam" id="PF03703">
    <property type="entry name" value="bPH_2"/>
    <property type="match status" value="2"/>
</dbReference>
<feature type="transmembrane region" description="Helical" evidence="2">
    <location>
        <begin position="21"/>
        <end position="40"/>
    </location>
</feature>
<feature type="domain" description="YdbS-like PH" evidence="3">
    <location>
        <begin position="457"/>
        <end position="523"/>
    </location>
</feature>
<feature type="transmembrane region" description="Helical" evidence="2">
    <location>
        <begin position="197"/>
        <end position="221"/>
    </location>
</feature>
<evidence type="ECO:0000313" key="4">
    <source>
        <dbReference type="EMBL" id="GAA0932118.1"/>
    </source>
</evidence>
<comment type="caution">
    <text evidence="4">The sequence shown here is derived from an EMBL/GenBank/DDBJ whole genome shotgun (WGS) entry which is preliminary data.</text>
</comment>
<evidence type="ECO:0000259" key="3">
    <source>
        <dbReference type="Pfam" id="PF03703"/>
    </source>
</evidence>
<feature type="region of interest" description="Disordered" evidence="1">
    <location>
        <begin position="366"/>
        <end position="402"/>
    </location>
</feature>
<reference evidence="5" key="1">
    <citation type="journal article" date="2019" name="Int. J. Syst. Evol. Microbiol.">
        <title>The Global Catalogue of Microorganisms (GCM) 10K type strain sequencing project: providing services to taxonomists for standard genome sequencing and annotation.</title>
        <authorList>
            <consortium name="The Broad Institute Genomics Platform"/>
            <consortium name="The Broad Institute Genome Sequencing Center for Infectious Disease"/>
            <person name="Wu L."/>
            <person name="Ma J."/>
        </authorList>
    </citation>
    <scope>NUCLEOTIDE SEQUENCE [LARGE SCALE GENOMIC DNA]</scope>
    <source>
        <strain evidence="5">JCM 11136</strain>
    </source>
</reference>
<keyword evidence="5" id="KW-1185">Reference proteome</keyword>
<dbReference type="EMBL" id="BAAAHQ010000017">
    <property type="protein sequence ID" value="GAA0932118.1"/>
    <property type="molecule type" value="Genomic_DNA"/>
</dbReference>
<keyword evidence="2" id="KW-1133">Transmembrane helix</keyword>
<feature type="domain" description="YdbS-like PH" evidence="3">
    <location>
        <begin position="78"/>
        <end position="157"/>
    </location>
</feature>
<dbReference type="PANTHER" id="PTHR34473:SF2">
    <property type="entry name" value="UPF0699 TRANSMEMBRANE PROTEIN YDBT"/>
    <property type="match status" value="1"/>
</dbReference>